<gene>
    <name evidence="2" type="ORF">PSS4_v1_1410002</name>
</gene>
<evidence type="ECO:0000313" key="2">
    <source>
        <dbReference type="EMBL" id="CUV20272.1"/>
    </source>
</evidence>
<protein>
    <submittedName>
        <fullName evidence="2">Putative proline-rich protein</fullName>
    </submittedName>
</protein>
<name>A0A0S4UDR7_RALSL</name>
<dbReference type="PATRIC" id="fig|305.118.peg.5024"/>
<organism evidence="2">
    <name type="scientific">Ralstonia solanacearum</name>
    <name type="common">Pseudomonas solanacearum</name>
    <dbReference type="NCBI Taxonomy" id="305"/>
    <lineage>
        <taxon>Bacteria</taxon>
        <taxon>Pseudomonadati</taxon>
        <taxon>Pseudomonadota</taxon>
        <taxon>Betaproteobacteria</taxon>
        <taxon>Burkholderiales</taxon>
        <taxon>Burkholderiaceae</taxon>
        <taxon>Ralstonia</taxon>
        <taxon>Ralstonia solanacearum species complex</taxon>
    </lineage>
</organism>
<feature type="region of interest" description="Disordered" evidence="1">
    <location>
        <begin position="66"/>
        <end position="107"/>
    </location>
</feature>
<accession>A0A0S4UDR7</accession>
<dbReference type="EMBL" id="LN899821">
    <property type="protein sequence ID" value="CUV20272.1"/>
    <property type="molecule type" value="Genomic_DNA"/>
</dbReference>
<feature type="compositionally biased region" description="Pro residues" evidence="1">
    <location>
        <begin position="73"/>
        <end position="97"/>
    </location>
</feature>
<evidence type="ECO:0000256" key="1">
    <source>
        <dbReference type="SAM" id="MobiDB-lite"/>
    </source>
</evidence>
<reference evidence="2" key="1">
    <citation type="submission" date="2015-10" db="EMBL/GenBank/DDBJ databases">
        <authorList>
            <person name="Gilbert D.G."/>
        </authorList>
    </citation>
    <scope>NUCLEOTIDE SEQUENCE</scope>
    <source>
        <strain evidence="2">Phyl III-seqv23</strain>
    </source>
</reference>
<dbReference type="AlphaFoldDB" id="A0A0S4UDR7"/>
<sequence>MTATIYQKTDKGHEEIRTRSHRLDQKHRALLLMVNGEKTCDDILTQLQPLGMQQAEFDALERGGYIRPHVADTPPPPEAPALAPPPQHAPSSAPPPADNAARTPADGHGVEGYQRLYRFYTETISRHLGLRGYLLEMKVEKAASLAELIALRDTLKAALAKARGEPDTSHMIAQLDLLIDEATS</sequence>
<proteinExistence type="predicted"/>